<dbReference type="AlphaFoldDB" id="A0A9W7ZNU2"/>
<protein>
    <submittedName>
        <fullName evidence="2">Uncharacterized protein</fullName>
    </submittedName>
</protein>
<organism evidence="2 3">
    <name type="scientific">Mycoemilia scoparia</name>
    <dbReference type="NCBI Taxonomy" id="417184"/>
    <lineage>
        <taxon>Eukaryota</taxon>
        <taxon>Fungi</taxon>
        <taxon>Fungi incertae sedis</taxon>
        <taxon>Zoopagomycota</taxon>
        <taxon>Kickxellomycotina</taxon>
        <taxon>Kickxellomycetes</taxon>
        <taxon>Kickxellales</taxon>
        <taxon>Kickxellaceae</taxon>
        <taxon>Mycoemilia</taxon>
    </lineage>
</organism>
<reference evidence="2" key="1">
    <citation type="submission" date="2022-07" db="EMBL/GenBank/DDBJ databases">
        <title>Phylogenomic reconstructions and comparative analyses of Kickxellomycotina fungi.</title>
        <authorList>
            <person name="Reynolds N.K."/>
            <person name="Stajich J.E."/>
            <person name="Barry K."/>
            <person name="Grigoriev I.V."/>
            <person name="Crous P."/>
            <person name="Smith M.E."/>
        </authorList>
    </citation>
    <scope>NUCLEOTIDE SEQUENCE</scope>
    <source>
        <strain evidence="2">NBRC 100468</strain>
    </source>
</reference>
<feature type="compositionally biased region" description="Polar residues" evidence="1">
    <location>
        <begin position="88"/>
        <end position="97"/>
    </location>
</feature>
<gene>
    <name evidence="2" type="ORF">H4219_006402</name>
</gene>
<name>A0A9W7ZNU2_9FUNG</name>
<dbReference type="EMBL" id="JANBPU010000747">
    <property type="protein sequence ID" value="KAJ1909454.1"/>
    <property type="molecule type" value="Genomic_DNA"/>
</dbReference>
<feature type="compositionally biased region" description="Basic and acidic residues" evidence="1">
    <location>
        <begin position="104"/>
        <end position="126"/>
    </location>
</feature>
<feature type="compositionally biased region" description="Basic and acidic residues" evidence="1">
    <location>
        <begin position="357"/>
        <end position="367"/>
    </location>
</feature>
<feature type="compositionally biased region" description="Low complexity" evidence="1">
    <location>
        <begin position="36"/>
        <end position="49"/>
    </location>
</feature>
<feature type="region of interest" description="Disordered" evidence="1">
    <location>
        <begin position="1"/>
        <end position="367"/>
    </location>
</feature>
<feature type="compositionally biased region" description="Basic residues" evidence="1">
    <location>
        <begin position="12"/>
        <end position="25"/>
    </location>
</feature>
<feature type="compositionally biased region" description="Basic and acidic residues" evidence="1">
    <location>
        <begin position="280"/>
        <end position="292"/>
    </location>
</feature>
<sequence>MSDSPVSSPTIHKIKAKFSKRKTKKVTVDEDNKTPASAESTNSNNSNVAKDTHPVKQHREAPDNKPKTPSTTESSDADVYEDIPLNEVSVSRTSTQQSKKSKKAKDSKNKKSKDSAKKTAVHKQEESNVEQMPEDRPSPGADNPELDDTRVPVETAGSEIQEQDISNEPETVGAHEPADEQKENVQADAKNKGSDSVQKSTLVDSVEQEEMENNVQADAKNKESDSVQKPTLVDSVEQEEMGNNVQADAKNKESDSAQKPSLADRIEQKAKKLTRKGEKKKKEDVKKSEEKNVAQPEQEMDITETPPAHPQPKAAKTITAKPDRTAATPIPINKTGYNPEKFSNTSQNTNIASITMNRHEADKSQGK</sequence>
<evidence type="ECO:0000256" key="1">
    <source>
        <dbReference type="SAM" id="MobiDB-lite"/>
    </source>
</evidence>
<proteinExistence type="predicted"/>
<dbReference type="Proteomes" id="UP001150538">
    <property type="component" value="Unassembled WGS sequence"/>
</dbReference>
<feature type="compositionally biased region" description="Basic and acidic residues" evidence="1">
    <location>
        <begin position="176"/>
        <end position="193"/>
    </location>
</feature>
<accession>A0A9W7ZNU2</accession>
<feature type="compositionally biased region" description="Basic and acidic residues" evidence="1">
    <location>
        <begin position="249"/>
        <end position="270"/>
    </location>
</feature>
<comment type="caution">
    <text evidence="2">The sequence shown here is derived from an EMBL/GenBank/DDBJ whole genome shotgun (WGS) entry which is preliminary data.</text>
</comment>
<feature type="compositionally biased region" description="Polar residues" evidence="1">
    <location>
        <begin position="341"/>
        <end position="356"/>
    </location>
</feature>
<feature type="compositionally biased region" description="Basic and acidic residues" evidence="1">
    <location>
        <begin position="50"/>
        <end position="66"/>
    </location>
</feature>
<feature type="compositionally biased region" description="Polar residues" evidence="1">
    <location>
        <begin position="1"/>
        <end position="10"/>
    </location>
</feature>
<keyword evidence="3" id="KW-1185">Reference proteome</keyword>
<feature type="compositionally biased region" description="Polar residues" evidence="1">
    <location>
        <begin position="194"/>
        <end position="203"/>
    </location>
</feature>
<evidence type="ECO:0000313" key="3">
    <source>
        <dbReference type="Proteomes" id="UP001150538"/>
    </source>
</evidence>
<evidence type="ECO:0000313" key="2">
    <source>
        <dbReference type="EMBL" id="KAJ1909454.1"/>
    </source>
</evidence>